<dbReference type="EMBL" id="CM001486">
    <property type="protein sequence ID" value="EIV99197.1"/>
    <property type="molecule type" value="Genomic_DNA"/>
</dbReference>
<dbReference type="Proteomes" id="UP000005110">
    <property type="component" value="Chromosome"/>
</dbReference>
<gene>
    <name evidence="1" type="ORF">ThesiDRAFT1_0160</name>
</gene>
<dbReference type="AlphaFoldDB" id="I8QWA1"/>
<protein>
    <submittedName>
        <fullName evidence="1">Uncharacterized protein</fullName>
    </submittedName>
</protein>
<organism evidence="1 2">
    <name type="scientific">Thermoanaerobacter siderophilus SR4</name>
    <dbReference type="NCBI Taxonomy" id="880478"/>
    <lineage>
        <taxon>Bacteria</taxon>
        <taxon>Bacillati</taxon>
        <taxon>Bacillota</taxon>
        <taxon>Clostridia</taxon>
        <taxon>Thermoanaerobacterales</taxon>
        <taxon>Thermoanaerobacteraceae</taxon>
        <taxon>Thermoanaerobacter</taxon>
    </lineage>
</organism>
<dbReference type="HOGENOM" id="CLU_3391867_0_0_9"/>
<reference evidence="1 2" key="1">
    <citation type="submission" date="2012-02" db="EMBL/GenBank/DDBJ databases">
        <title>Improved High-Quality Draft sequence of Thermoanaerobacter siderophilus SR4.</title>
        <authorList>
            <consortium name="US DOE Joint Genome Institute"/>
            <person name="Lucas S."/>
            <person name="Han J."/>
            <person name="Lapidus A."/>
            <person name="Cheng J.-F."/>
            <person name="Goodwin L."/>
            <person name="Pitluck S."/>
            <person name="Peters L."/>
            <person name="Detter J.C."/>
            <person name="Han C."/>
            <person name="Tapia R."/>
            <person name="Land M."/>
            <person name="Hauser L."/>
            <person name="Kyrpides N."/>
            <person name="Ivanova N."/>
            <person name="Pagani I."/>
            <person name="Hemme C."/>
            <person name="Woyke T."/>
        </authorList>
    </citation>
    <scope>NUCLEOTIDE SEQUENCE [LARGE SCALE GENOMIC DNA]</scope>
    <source>
        <strain evidence="1 2">SR4</strain>
    </source>
</reference>
<proteinExistence type="predicted"/>
<name>I8QWA1_9THEO</name>
<evidence type="ECO:0000313" key="1">
    <source>
        <dbReference type="EMBL" id="EIV99197.1"/>
    </source>
</evidence>
<keyword evidence="2" id="KW-1185">Reference proteome</keyword>
<evidence type="ECO:0000313" key="2">
    <source>
        <dbReference type="Proteomes" id="UP000005110"/>
    </source>
</evidence>
<accession>I8QWA1</accession>
<sequence>MQEMTGGKLEITDKSPIFTQHANKFILRGEET</sequence>